<dbReference type="GO" id="GO:0061630">
    <property type="term" value="F:ubiquitin protein ligase activity"/>
    <property type="evidence" value="ECO:0007669"/>
    <property type="project" value="UniProtKB-EC"/>
</dbReference>
<evidence type="ECO:0000259" key="16">
    <source>
        <dbReference type="Pfam" id="PF13947"/>
    </source>
</evidence>
<dbReference type="GO" id="GO:0008270">
    <property type="term" value="F:zinc ion binding"/>
    <property type="evidence" value="ECO:0007669"/>
    <property type="project" value="UniProtKB-KW"/>
</dbReference>
<evidence type="ECO:0000313" key="17">
    <source>
        <dbReference type="EMBL" id="GFQ08463.1"/>
    </source>
</evidence>
<gene>
    <name evidence="17" type="ORF">PHJA_002990300</name>
</gene>
<protein>
    <recommendedName>
        <fullName evidence="4">RING-type E3 ubiquitin transferase</fullName>
        <ecNumber evidence="4">2.3.2.27</ecNumber>
    </recommendedName>
</protein>
<evidence type="ECO:0000256" key="14">
    <source>
        <dbReference type="ARBA" id="ARBA00024209"/>
    </source>
</evidence>
<evidence type="ECO:0000256" key="9">
    <source>
        <dbReference type="ARBA" id="ARBA00022771"/>
    </source>
</evidence>
<dbReference type="Pfam" id="PF13947">
    <property type="entry name" value="GUB_WAK_bind"/>
    <property type="match status" value="1"/>
</dbReference>
<keyword evidence="9" id="KW-0863">Zinc-finger</keyword>
<evidence type="ECO:0000256" key="11">
    <source>
        <dbReference type="ARBA" id="ARBA00022833"/>
    </source>
</evidence>
<keyword evidence="10" id="KW-0833">Ubl conjugation pathway</keyword>
<comment type="caution">
    <text evidence="17">The sequence shown here is derived from an EMBL/GenBank/DDBJ whole genome shotgun (WGS) entry which is preliminary data.</text>
</comment>
<evidence type="ECO:0000256" key="15">
    <source>
        <dbReference type="SAM" id="SignalP"/>
    </source>
</evidence>
<comment type="catalytic activity">
    <reaction evidence="1">
        <text>S-ubiquitinyl-[E2 ubiquitin-conjugating enzyme]-L-cysteine + [acceptor protein]-L-lysine = [E2 ubiquitin-conjugating enzyme]-L-cysteine + N(6)-ubiquitinyl-[acceptor protein]-L-lysine.</text>
        <dbReference type="EC" id="2.3.2.27"/>
    </reaction>
</comment>
<evidence type="ECO:0000256" key="12">
    <source>
        <dbReference type="ARBA" id="ARBA00022989"/>
    </source>
</evidence>
<evidence type="ECO:0000256" key="6">
    <source>
        <dbReference type="ARBA" id="ARBA00022692"/>
    </source>
</evidence>
<dbReference type="OrthoDB" id="547665at2759"/>
<dbReference type="AlphaFoldDB" id="A0A830DCP1"/>
<feature type="chain" id="PRO_5032306217" description="RING-type E3 ubiquitin transferase" evidence="15">
    <location>
        <begin position="22"/>
        <end position="241"/>
    </location>
</feature>
<proteinExistence type="inferred from homology"/>
<evidence type="ECO:0000256" key="1">
    <source>
        <dbReference type="ARBA" id="ARBA00000900"/>
    </source>
</evidence>
<accession>A0A830DCP1</accession>
<dbReference type="GO" id="GO:0030247">
    <property type="term" value="F:polysaccharide binding"/>
    <property type="evidence" value="ECO:0007669"/>
    <property type="project" value="InterPro"/>
</dbReference>
<keyword evidence="18" id="KW-1185">Reference proteome</keyword>
<reference evidence="17" key="1">
    <citation type="submission" date="2020-07" db="EMBL/GenBank/DDBJ databases">
        <title>Ethylene signaling mediates host invasion by parasitic plants.</title>
        <authorList>
            <person name="Yoshida S."/>
        </authorList>
    </citation>
    <scope>NUCLEOTIDE SEQUENCE</scope>
    <source>
        <strain evidence="17">Okayama</strain>
    </source>
</reference>
<keyword evidence="6" id="KW-0812">Transmembrane</keyword>
<comment type="subcellular location">
    <subcellularLocation>
        <location evidence="2">Membrane</location>
        <topology evidence="2">Single-pass membrane protein</topology>
    </subcellularLocation>
</comment>
<dbReference type="EC" id="2.3.2.27" evidence="4"/>
<dbReference type="PANTHER" id="PTHR46279:SF9">
    <property type="entry name" value="OS01G0116300 PROTEIN"/>
    <property type="match status" value="1"/>
</dbReference>
<dbReference type="GO" id="GO:0016020">
    <property type="term" value="C:membrane"/>
    <property type="evidence" value="ECO:0007669"/>
    <property type="project" value="UniProtKB-SubCell"/>
</dbReference>
<evidence type="ECO:0000256" key="4">
    <source>
        <dbReference type="ARBA" id="ARBA00012483"/>
    </source>
</evidence>
<comment type="pathway">
    <text evidence="3">Protein modification; protein ubiquitination.</text>
</comment>
<name>A0A830DCP1_9LAMI</name>
<dbReference type="Proteomes" id="UP000653305">
    <property type="component" value="Unassembled WGS sequence"/>
</dbReference>
<keyword evidence="13" id="KW-0472">Membrane</keyword>
<comment type="similarity">
    <text evidence="14">Belongs to the RING-type zinc finger family. ATL subfamily.</text>
</comment>
<evidence type="ECO:0000256" key="7">
    <source>
        <dbReference type="ARBA" id="ARBA00022723"/>
    </source>
</evidence>
<dbReference type="PANTHER" id="PTHR46279">
    <property type="entry name" value="RING/U-BOX SUPERFAMILY PROTEIN"/>
    <property type="match status" value="1"/>
</dbReference>
<dbReference type="EMBL" id="BMAC01006029">
    <property type="protein sequence ID" value="GFQ08463.1"/>
    <property type="molecule type" value="Genomic_DNA"/>
</dbReference>
<sequence length="241" mass="27333">MLVFLIFIFLSLLFPVLVLEAGRGDCQPITCRKHGPIIQFPFRHKYLHPEYCGYPGFDVYCNENKNTVLALPFSVDFIVKKINYVSQEVHLYDPGKCLLKKLPHLNLSASPFDYPEYYLSDYNLFNCTASTRDLDNLITCLSDSSNKFYAIDSATSMDSLSSISCTKIHELSSVPRNIVHRNDLHLNWLEPACGGCEAQGKKCSFKNYTTGHQIQCINKPNTKKQGILAKKNSYVVITNTQ</sequence>
<evidence type="ECO:0000256" key="3">
    <source>
        <dbReference type="ARBA" id="ARBA00004906"/>
    </source>
</evidence>
<keyword evidence="11" id="KW-0862">Zinc</keyword>
<evidence type="ECO:0000256" key="5">
    <source>
        <dbReference type="ARBA" id="ARBA00022679"/>
    </source>
</evidence>
<organism evidence="17 18">
    <name type="scientific">Phtheirospermum japonicum</name>
    <dbReference type="NCBI Taxonomy" id="374723"/>
    <lineage>
        <taxon>Eukaryota</taxon>
        <taxon>Viridiplantae</taxon>
        <taxon>Streptophyta</taxon>
        <taxon>Embryophyta</taxon>
        <taxon>Tracheophyta</taxon>
        <taxon>Spermatophyta</taxon>
        <taxon>Magnoliopsida</taxon>
        <taxon>eudicotyledons</taxon>
        <taxon>Gunneridae</taxon>
        <taxon>Pentapetalae</taxon>
        <taxon>asterids</taxon>
        <taxon>lamiids</taxon>
        <taxon>Lamiales</taxon>
        <taxon>Orobanchaceae</taxon>
        <taxon>Orobanchaceae incertae sedis</taxon>
        <taxon>Phtheirospermum</taxon>
    </lineage>
</organism>
<feature type="signal peptide" evidence="15">
    <location>
        <begin position="1"/>
        <end position="21"/>
    </location>
</feature>
<dbReference type="InterPro" id="IPR025287">
    <property type="entry name" value="WAK_GUB"/>
</dbReference>
<evidence type="ECO:0000256" key="10">
    <source>
        <dbReference type="ARBA" id="ARBA00022786"/>
    </source>
</evidence>
<evidence type="ECO:0000313" key="18">
    <source>
        <dbReference type="Proteomes" id="UP000653305"/>
    </source>
</evidence>
<dbReference type="InterPro" id="IPR046948">
    <property type="entry name" value="ATL20-22-like"/>
</dbReference>
<feature type="domain" description="Wall-associated receptor kinase galacturonan-binding" evidence="16">
    <location>
        <begin position="26"/>
        <end position="93"/>
    </location>
</feature>
<keyword evidence="7" id="KW-0479">Metal-binding</keyword>
<keyword evidence="5" id="KW-0808">Transferase</keyword>
<evidence type="ECO:0000256" key="8">
    <source>
        <dbReference type="ARBA" id="ARBA00022729"/>
    </source>
</evidence>
<keyword evidence="12" id="KW-1133">Transmembrane helix</keyword>
<keyword evidence="8 15" id="KW-0732">Signal</keyword>
<evidence type="ECO:0000256" key="2">
    <source>
        <dbReference type="ARBA" id="ARBA00004167"/>
    </source>
</evidence>
<evidence type="ECO:0000256" key="13">
    <source>
        <dbReference type="ARBA" id="ARBA00023136"/>
    </source>
</evidence>